<dbReference type="PANTHER" id="PTHR28055:SF1">
    <property type="entry name" value="ALTERED INHERITANCE OF MITOCHONDRIA PROTEIN 41, MITOCHONDRIAL"/>
    <property type="match status" value="1"/>
</dbReference>
<sequence length="150" mass="16923">MSIRDNVNAAIKAAMINKEKATLQTLRMVSAAFKQIEVDQRIEITDEIALRELVRQVKQRQDAARQFRDASRIDLAEHEETEIAIIQQFLPQALSEDEIRAEVEKALAASGLPREMASMKPLMATLKPALEGRADMAFVSQYLRTLLQNS</sequence>
<dbReference type="InterPro" id="IPR042184">
    <property type="entry name" value="YqeY/Aim41_N"/>
</dbReference>
<dbReference type="SUPFAM" id="SSF89095">
    <property type="entry name" value="GatB/YqeY motif"/>
    <property type="match status" value="1"/>
</dbReference>
<dbReference type="Pfam" id="PF09424">
    <property type="entry name" value="YqeY"/>
    <property type="match status" value="1"/>
</dbReference>
<protein>
    <submittedName>
        <fullName evidence="1">Transamidase GatB domain protein</fullName>
    </submittedName>
</protein>
<organism evidence="1 2">
    <name type="scientific">Cardiobacterium hominis</name>
    <dbReference type="NCBI Taxonomy" id="2718"/>
    <lineage>
        <taxon>Bacteria</taxon>
        <taxon>Pseudomonadati</taxon>
        <taxon>Pseudomonadota</taxon>
        <taxon>Gammaproteobacteria</taxon>
        <taxon>Cardiobacteriales</taxon>
        <taxon>Cardiobacteriaceae</taxon>
        <taxon>Cardiobacterium</taxon>
    </lineage>
</organism>
<dbReference type="GeneID" id="84789883"/>
<evidence type="ECO:0000313" key="1">
    <source>
        <dbReference type="EMBL" id="SAM70801.1"/>
    </source>
</evidence>
<dbReference type="AlphaFoldDB" id="A0A1C3H6W4"/>
<dbReference type="InterPro" id="IPR003789">
    <property type="entry name" value="Asn/Gln_tRNA_amidoTrase-B-like"/>
</dbReference>
<reference evidence="2" key="1">
    <citation type="submission" date="2016-04" db="EMBL/GenBank/DDBJ databases">
        <authorList>
            <person name="Tagini F."/>
        </authorList>
    </citation>
    <scope>NUCLEOTIDE SEQUENCE [LARGE SCALE GENOMIC DNA]</scope>
    <source>
        <strain evidence="2">CHUV0807</strain>
    </source>
</reference>
<dbReference type="InterPro" id="IPR019004">
    <property type="entry name" value="YqeY/Aim41"/>
</dbReference>
<dbReference type="Gene3D" id="1.10.1510.10">
    <property type="entry name" value="Uncharacterised protein YqeY/AIM41 PF09424, N-terminal domain"/>
    <property type="match status" value="1"/>
</dbReference>
<dbReference type="RefSeq" id="WP_004142551.1">
    <property type="nucleotide sequence ID" value="NZ_CALFOW010000063.1"/>
</dbReference>
<dbReference type="GO" id="GO:0016884">
    <property type="term" value="F:carbon-nitrogen ligase activity, with glutamine as amido-N-donor"/>
    <property type="evidence" value="ECO:0007669"/>
    <property type="project" value="InterPro"/>
</dbReference>
<dbReference type="Proteomes" id="UP000190837">
    <property type="component" value="Unassembled WGS sequence"/>
</dbReference>
<dbReference type="Gene3D" id="1.10.10.410">
    <property type="match status" value="1"/>
</dbReference>
<dbReference type="InterPro" id="IPR023168">
    <property type="entry name" value="GatB_Yqey_C_2"/>
</dbReference>
<dbReference type="OMA" id="AMGAVMK"/>
<dbReference type="EMBL" id="FKLO01000076">
    <property type="protein sequence ID" value="SAM70801.1"/>
    <property type="molecule type" value="Genomic_DNA"/>
</dbReference>
<evidence type="ECO:0000313" key="2">
    <source>
        <dbReference type="Proteomes" id="UP000190837"/>
    </source>
</evidence>
<name>A0A1C3H6W4_9GAMM</name>
<proteinExistence type="predicted"/>
<gene>
    <name evidence="1" type="ORF">CHUV0807_2236</name>
</gene>
<dbReference type="PANTHER" id="PTHR28055">
    <property type="entry name" value="ALTERED INHERITANCE OF MITOCHONDRIA PROTEIN 41, MITOCHONDRIAL"/>
    <property type="match status" value="1"/>
</dbReference>
<accession>A0A1C3H6W4</accession>